<dbReference type="SUPFAM" id="SSF51735">
    <property type="entry name" value="NAD(P)-binding Rossmann-fold domains"/>
    <property type="match status" value="1"/>
</dbReference>
<evidence type="ECO:0000313" key="4">
    <source>
        <dbReference type="Proteomes" id="UP001152562"/>
    </source>
</evidence>
<sequence>MWLVIYIFLIILKTFIYLFLSLVLLIIGCRLYFQPVKEVCRCKTQLNGKVALVTGGNSGIGLEIARDLARRGARVIIASRDVAKSAEAVKDITHTTGNNKVDHRQLDLIKFTSIRNFAEEFNKTEQRLDILVHNAGIAGVKHKITEDGFDIIAQINFIGPVLLTRLLQEKLENSMPSRIVVVNSILHRLGNIDLNDIPMKNVTNHYARYSRSKLCSILWTRALSRRLVGVTVNSAHPGFVKTNIFQRSKFIMKFLTLRATKWFYKTAEEGAQTCIHLCVAPQFDTETGGYYSECNIQELPKEAKNDNLVEQLWDETFKLINGLKKVSNSSM</sequence>
<evidence type="ECO:0000256" key="2">
    <source>
        <dbReference type="SAM" id="Phobius"/>
    </source>
</evidence>
<keyword evidence="1" id="KW-0560">Oxidoreductase</keyword>
<dbReference type="EMBL" id="CALOZG010000004">
    <property type="protein sequence ID" value="CAH4023701.1"/>
    <property type="molecule type" value="Genomic_DNA"/>
</dbReference>
<comment type="caution">
    <text evidence="3">The sequence shown here is derived from an EMBL/GenBank/DDBJ whole genome shotgun (WGS) entry which is preliminary data.</text>
</comment>
<protein>
    <submittedName>
        <fullName evidence="3">Uncharacterized protein</fullName>
    </submittedName>
</protein>
<dbReference type="PANTHER" id="PTHR43157:SF31">
    <property type="entry name" value="PHOSPHATIDYLINOSITOL-GLYCAN BIOSYNTHESIS CLASS F PROTEIN"/>
    <property type="match status" value="1"/>
</dbReference>
<keyword evidence="4" id="KW-1185">Reference proteome</keyword>
<accession>A0A9P0X7E9</accession>
<dbReference type="Pfam" id="PF00106">
    <property type="entry name" value="adh_short"/>
    <property type="match status" value="1"/>
</dbReference>
<dbReference type="Gene3D" id="3.40.50.720">
    <property type="entry name" value="NAD(P)-binding Rossmann-like Domain"/>
    <property type="match status" value="1"/>
</dbReference>
<proteinExistence type="predicted"/>
<dbReference type="CDD" id="cd05327">
    <property type="entry name" value="retinol-DH_like_SDR_c_like"/>
    <property type="match status" value="1"/>
</dbReference>
<name>A0A9P0X7E9_PIEBR</name>
<keyword evidence="2" id="KW-1133">Transmembrane helix</keyword>
<evidence type="ECO:0000256" key="1">
    <source>
        <dbReference type="ARBA" id="ARBA00023002"/>
    </source>
</evidence>
<keyword evidence="2" id="KW-0472">Membrane</keyword>
<evidence type="ECO:0000313" key="3">
    <source>
        <dbReference type="EMBL" id="CAH4023701.1"/>
    </source>
</evidence>
<dbReference type="PRINTS" id="PR00081">
    <property type="entry name" value="GDHRDH"/>
</dbReference>
<reference evidence="3" key="1">
    <citation type="submission" date="2022-05" db="EMBL/GenBank/DDBJ databases">
        <authorList>
            <person name="Okamura Y."/>
        </authorList>
    </citation>
    <scope>NUCLEOTIDE SEQUENCE</scope>
</reference>
<feature type="transmembrane region" description="Helical" evidence="2">
    <location>
        <begin position="6"/>
        <end position="33"/>
    </location>
</feature>
<gene>
    <name evidence="3" type="ORF">PIBRA_LOCUS4296</name>
</gene>
<dbReference type="Proteomes" id="UP001152562">
    <property type="component" value="Unassembled WGS sequence"/>
</dbReference>
<dbReference type="PANTHER" id="PTHR43157">
    <property type="entry name" value="PHOSPHATIDYLINOSITOL-GLYCAN BIOSYNTHESIS CLASS F PROTEIN-RELATED"/>
    <property type="match status" value="1"/>
</dbReference>
<dbReference type="AlphaFoldDB" id="A0A9P0X7E9"/>
<organism evidence="3 4">
    <name type="scientific">Pieris brassicae</name>
    <name type="common">White butterfly</name>
    <name type="synonym">Large white butterfly</name>
    <dbReference type="NCBI Taxonomy" id="7116"/>
    <lineage>
        <taxon>Eukaryota</taxon>
        <taxon>Metazoa</taxon>
        <taxon>Ecdysozoa</taxon>
        <taxon>Arthropoda</taxon>
        <taxon>Hexapoda</taxon>
        <taxon>Insecta</taxon>
        <taxon>Pterygota</taxon>
        <taxon>Neoptera</taxon>
        <taxon>Endopterygota</taxon>
        <taxon>Lepidoptera</taxon>
        <taxon>Glossata</taxon>
        <taxon>Ditrysia</taxon>
        <taxon>Papilionoidea</taxon>
        <taxon>Pieridae</taxon>
        <taxon>Pierinae</taxon>
        <taxon>Pieris</taxon>
    </lineage>
</organism>
<keyword evidence="2" id="KW-0812">Transmembrane</keyword>
<dbReference type="InterPro" id="IPR002347">
    <property type="entry name" value="SDR_fam"/>
</dbReference>
<dbReference type="GO" id="GO:0016491">
    <property type="term" value="F:oxidoreductase activity"/>
    <property type="evidence" value="ECO:0007669"/>
    <property type="project" value="UniProtKB-KW"/>
</dbReference>
<dbReference type="InterPro" id="IPR036291">
    <property type="entry name" value="NAD(P)-bd_dom_sf"/>
</dbReference>